<organism evidence="2 3">
    <name type="scientific">Angomonas deanei</name>
    <dbReference type="NCBI Taxonomy" id="59799"/>
    <lineage>
        <taxon>Eukaryota</taxon>
        <taxon>Discoba</taxon>
        <taxon>Euglenozoa</taxon>
        <taxon>Kinetoplastea</taxon>
        <taxon>Metakinetoplastina</taxon>
        <taxon>Trypanosomatida</taxon>
        <taxon>Trypanosomatidae</taxon>
        <taxon>Strigomonadinae</taxon>
        <taxon>Angomonas</taxon>
    </lineage>
</organism>
<protein>
    <submittedName>
        <fullName evidence="2">Uncharacterized protein</fullName>
    </submittedName>
</protein>
<dbReference type="Proteomes" id="UP000515908">
    <property type="component" value="Chromosome 06"/>
</dbReference>
<reference evidence="2 3" key="1">
    <citation type="submission" date="2020-08" db="EMBL/GenBank/DDBJ databases">
        <authorList>
            <person name="Newling K."/>
            <person name="Davey J."/>
            <person name="Forrester S."/>
        </authorList>
    </citation>
    <scope>NUCLEOTIDE SEQUENCE [LARGE SCALE GENOMIC DNA]</scope>
    <source>
        <strain evidence="3">Crithidia deanei Carvalho (ATCC PRA-265)</strain>
    </source>
</reference>
<name>A0A7G2CA36_9TRYP</name>
<evidence type="ECO:0000313" key="3">
    <source>
        <dbReference type="Proteomes" id="UP000515908"/>
    </source>
</evidence>
<accession>A0A7G2CA36</accession>
<feature type="region of interest" description="Disordered" evidence="1">
    <location>
        <begin position="157"/>
        <end position="189"/>
    </location>
</feature>
<dbReference type="VEuPathDB" id="TriTrypDB:ADEAN_000388100"/>
<dbReference type="AlphaFoldDB" id="A0A7G2CA36"/>
<keyword evidence="3" id="KW-1185">Reference proteome</keyword>
<gene>
    <name evidence="2" type="ORF">ADEAN_000388100</name>
</gene>
<evidence type="ECO:0000256" key="1">
    <source>
        <dbReference type="SAM" id="MobiDB-lite"/>
    </source>
</evidence>
<proteinExistence type="predicted"/>
<dbReference type="EMBL" id="LR877150">
    <property type="protein sequence ID" value="CAD2216419.1"/>
    <property type="molecule type" value="Genomic_DNA"/>
</dbReference>
<evidence type="ECO:0000313" key="2">
    <source>
        <dbReference type="EMBL" id="CAD2216419.1"/>
    </source>
</evidence>
<sequence length="205" mass="23173">MNRELLEAQLSDLSTVADEQMGLLQDKGTQLSDLRRVASLKDSELAALRVKCDSLMSSLRETCDFDKKINTLKSAHQEEVAHLREDLEQTRHMRDLQAEMVAVLEEQLTRLSKTLNEVHSGSRGQSTIGGSPIAGERSGNDISGFERHLQHLISEDDCPPEEFSEQFSRGNRPSPAKRDTSTMMRNAENVKLYKPFDWKDVNDTQ</sequence>